<dbReference type="AlphaFoldDB" id="A0A4V6T745"/>
<comment type="caution">
    <text evidence="1">The sequence shown here is derived from an EMBL/GenBank/DDBJ whole genome shotgun (WGS) entry which is preliminary data.</text>
</comment>
<name>A0A4V6T745_9HELO</name>
<protein>
    <submittedName>
        <fullName evidence="1">Uncharacterized protein</fullName>
    </submittedName>
</protein>
<gene>
    <name evidence="1" type="ORF">BGAL_0009g00560</name>
</gene>
<dbReference type="Proteomes" id="UP000308671">
    <property type="component" value="Unassembled WGS sequence"/>
</dbReference>
<keyword evidence="2" id="KW-1185">Reference proteome</keyword>
<reference evidence="1 2" key="1">
    <citation type="submission" date="2017-12" db="EMBL/GenBank/DDBJ databases">
        <title>Comparative genomics of Botrytis spp.</title>
        <authorList>
            <person name="Valero-Jimenez C.A."/>
            <person name="Tapia P."/>
            <person name="Veloso J."/>
            <person name="Silva-Moreno E."/>
            <person name="Staats M."/>
            <person name="Valdes J.H."/>
            <person name="Van Kan J.A.L."/>
        </authorList>
    </citation>
    <scope>NUCLEOTIDE SEQUENCE [LARGE SCALE GENOMIC DNA]</scope>
    <source>
        <strain evidence="1 2">MUCL435</strain>
    </source>
</reference>
<accession>A0A4V6T745</accession>
<proteinExistence type="predicted"/>
<evidence type="ECO:0000313" key="1">
    <source>
        <dbReference type="EMBL" id="THV55406.1"/>
    </source>
</evidence>
<organism evidence="1 2">
    <name type="scientific">Botrytis galanthina</name>
    <dbReference type="NCBI Taxonomy" id="278940"/>
    <lineage>
        <taxon>Eukaryota</taxon>
        <taxon>Fungi</taxon>
        <taxon>Dikarya</taxon>
        <taxon>Ascomycota</taxon>
        <taxon>Pezizomycotina</taxon>
        <taxon>Leotiomycetes</taxon>
        <taxon>Helotiales</taxon>
        <taxon>Sclerotiniaceae</taxon>
        <taxon>Botrytis</taxon>
    </lineage>
</organism>
<dbReference type="OrthoDB" id="3514695at2759"/>
<evidence type="ECO:0000313" key="2">
    <source>
        <dbReference type="Proteomes" id="UP000308671"/>
    </source>
</evidence>
<sequence length="183" mass="20328">MEADMKGNPCPCCNNSNPTSATHCDKCTGVLPGHKTIERITIKHGGDDKVATINHEERVPLWTDPSESVLDQNGNEQDKIPRCMLVHIKVFGVKCVVVISEDHSRGVNVSVAPDVVALSLRENVRIADWKRLEDIGKVGEEVEEEVGEEAGEEAEEEVGEIWERCGKDVEKIWEKCGRNVEEI</sequence>
<dbReference type="EMBL" id="PQXL01000009">
    <property type="protein sequence ID" value="THV55406.1"/>
    <property type="molecule type" value="Genomic_DNA"/>
</dbReference>